<organism evidence="1 3">
    <name type="scientific">Escherichia phage vB_Eco_Bam</name>
    <dbReference type="NCBI Taxonomy" id="2898833"/>
    <lineage>
        <taxon>Viruses</taxon>
        <taxon>Duplodnaviria</taxon>
        <taxon>Heunggongvirae</taxon>
        <taxon>Uroviricota</taxon>
        <taxon>Caudoviricetes</taxon>
        <taxon>Autographivirales</taxon>
        <taxon>Autotranscriptaviridae</taxon>
        <taxon>Studiervirinae</taxon>
        <taxon>Bamvirus</taxon>
        <taxon>Bamvirus bam</taxon>
    </lineage>
</organism>
<dbReference type="EMBL" id="OW991346">
    <property type="protein sequence ID" value="CAI9888977.1"/>
    <property type="molecule type" value="Genomic_DNA"/>
</dbReference>
<proteinExistence type="predicted"/>
<keyword evidence="3" id="KW-1185">Reference proteome</keyword>
<name>A0A9P0YDX5_9CAUD</name>
<dbReference type="Proteomes" id="UP001154314">
    <property type="component" value="Chromosome"/>
</dbReference>
<evidence type="ECO:0000313" key="3">
    <source>
        <dbReference type="Proteomes" id="UP001154314"/>
    </source>
</evidence>
<protein>
    <submittedName>
        <fullName evidence="1">Uncharacterized protein</fullName>
    </submittedName>
</protein>
<sequence length="24" mass="2738">MYYATANVVGTMKLLSLKFFNNLV</sequence>
<accession>A0A9P0YDX5</accession>
<gene>
    <name evidence="1" type="ORF">BAMTRB_025</name>
    <name evidence="2" type="ORF">BAMTRB_054</name>
</gene>
<reference evidence="1" key="1">
    <citation type="submission" date="2023-04" db="EMBL/GenBank/DDBJ databases">
        <authorList>
            <person name="Kelly A."/>
        </authorList>
    </citation>
    <scope>NUCLEOTIDE SEQUENCE</scope>
</reference>
<dbReference type="EMBL" id="OW991346">
    <property type="protein sequence ID" value="CAH6421959.1"/>
    <property type="molecule type" value="Genomic_DNA"/>
</dbReference>
<evidence type="ECO:0000313" key="2">
    <source>
        <dbReference type="EMBL" id="CAI9888977.1"/>
    </source>
</evidence>
<evidence type="ECO:0000313" key="1">
    <source>
        <dbReference type="EMBL" id="CAH6421959.1"/>
    </source>
</evidence>